<evidence type="ECO:0000259" key="1">
    <source>
        <dbReference type="Pfam" id="PF00534"/>
    </source>
</evidence>
<dbReference type="Gene3D" id="3.40.50.2000">
    <property type="entry name" value="Glycogen Phosphorylase B"/>
    <property type="match status" value="2"/>
</dbReference>
<dbReference type="GO" id="GO:0016757">
    <property type="term" value="F:glycosyltransferase activity"/>
    <property type="evidence" value="ECO:0007669"/>
    <property type="project" value="InterPro"/>
</dbReference>
<dbReference type="PANTHER" id="PTHR12526">
    <property type="entry name" value="GLYCOSYLTRANSFERASE"/>
    <property type="match status" value="1"/>
</dbReference>
<dbReference type="RefSeq" id="WP_115269458.1">
    <property type="nucleotide sequence ID" value="NZ_UGGU01000003.1"/>
</dbReference>
<dbReference type="EMBL" id="UGGU01000003">
    <property type="protein sequence ID" value="STO31281.1"/>
    <property type="molecule type" value="Genomic_DNA"/>
</dbReference>
<dbReference type="Proteomes" id="UP000255328">
    <property type="component" value="Unassembled WGS sequence"/>
</dbReference>
<reference evidence="3 4" key="1">
    <citation type="submission" date="2018-06" db="EMBL/GenBank/DDBJ databases">
        <authorList>
            <consortium name="Pathogen Informatics"/>
            <person name="Doyle S."/>
        </authorList>
    </citation>
    <scope>NUCLEOTIDE SEQUENCE [LARGE SCALE GENOMIC DNA]</scope>
    <source>
        <strain evidence="3 4">NCTC10723</strain>
    </source>
</reference>
<keyword evidence="3" id="KW-0808">Transferase</keyword>
<dbReference type="CDD" id="cd03808">
    <property type="entry name" value="GT4_CapM-like"/>
    <property type="match status" value="1"/>
</dbReference>
<feature type="domain" description="Glycosyltransferase subfamily 4-like N-terminal" evidence="2">
    <location>
        <begin position="2"/>
        <end position="144"/>
    </location>
</feature>
<dbReference type="Pfam" id="PF00534">
    <property type="entry name" value="Glycos_transf_1"/>
    <property type="match status" value="1"/>
</dbReference>
<accession>A0A377GXI8</accession>
<dbReference type="AlphaFoldDB" id="A0A377GXI8"/>
<gene>
    <name evidence="3" type="ORF">NCTC10723_00727</name>
</gene>
<dbReference type="SUPFAM" id="SSF53756">
    <property type="entry name" value="UDP-Glycosyltransferase/glycogen phosphorylase"/>
    <property type="match status" value="1"/>
</dbReference>
<evidence type="ECO:0000313" key="3">
    <source>
        <dbReference type="EMBL" id="STO31281.1"/>
    </source>
</evidence>
<organism evidence="3 4">
    <name type="scientific">Fusobacterium necrogenes</name>
    <dbReference type="NCBI Taxonomy" id="858"/>
    <lineage>
        <taxon>Bacteria</taxon>
        <taxon>Fusobacteriati</taxon>
        <taxon>Fusobacteriota</taxon>
        <taxon>Fusobacteriia</taxon>
        <taxon>Fusobacteriales</taxon>
        <taxon>Fusobacteriaceae</taxon>
        <taxon>Fusobacterium</taxon>
    </lineage>
</organism>
<sequence length="370" mass="42510">MKIMFVANYMWDIYIFRAGVLKALINDGHQVVVIAPDDGRIDMEKAIPGLKSISITLNKRGVNPIEDLKLIKELYNIYKKENPDLIFHYTIKPNIYGTIASKLAKKKSIAILTGLGYSFVQKSLVSRLAVQLYKFSLRFSNEIWVLNEDDKNMLLSKGIGSTDKIFILPGEGTDCERFKPLPMERRDDKIIFLMIARAFLDKGFKEYEESARRIRKKYKEKVEFWYLGALGENAVSGITKEYMDLLVKEGVLNYLGVTDRPEFIIKECDAIVLPSYREGISKTLLEGGAMEKPIIASDVTGCKEIVDDGKNGYLVKVRSVDDLVEKMEEFIKLSRKEREKMGRFGRKKILKEFDEKIIIDIYKEKILNII</sequence>
<evidence type="ECO:0000313" key="4">
    <source>
        <dbReference type="Proteomes" id="UP000255328"/>
    </source>
</evidence>
<name>A0A377GXI8_9FUSO</name>
<proteinExistence type="predicted"/>
<keyword evidence="4" id="KW-1185">Reference proteome</keyword>
<feature type="domain" description="Glycosyl transferase family 1" evidence="1">
    <location>
        <begin position="185"/>
        <end position="347"/>
    </location>
</feature>
<dbReference type="OrthoDB" id="9806653at2"/>
<dbReference type="InterPro" id="IPR001296">
    <property type="entry name" value="Glyco_trans_1"/>
</dbReference>
<evidence type="ECO:0000259" key="2">
    <source>
        <dbReference type="Pfam" id="PF13477"/>
    </source>
</evidence>
<dbReference type="InterPro" id="IPR028098">
    <property type="entry name" value="Glyco_trans_4-like_N"/>
</dbReference>
<dbReference type="PANTHER" id="PTHR12526:SF638">
    <property type="entry name" value="SPORE COAT PROTEIN SA"/>
    <property type="match status" value="1"/>
</dbReference>
<dbReference type="Pfam" id="PF13477">
    <property type="entry name" value="Glyco_trans_4_2"/>
    <property type="match status" value="1"/>
</dbReference>
<protein>
    <submittedName>
        <fullName evidence="3">Colanic acid biosynthesis glycosyltransferase WcaL</fullName>
    </submittedName>
</protein>